<organism evidence="3 4">
    <name type="scientific">Cardiocondyla obscurior</name>
    <dbReference type="NCBI Taxonomy" id="286306"/>
    <lineage>
        <taxon>Eukaryota</taxon>
        <taxon>Metazoa</taxon>
        <taxon>Ecdysozoa</taxon>
        <taxon>Arthropoda</taxon>
        <taxon>Hexapoda</taxon>
        <taxon>Insecta</taxon>
        <taxon>Pterygota</taxon>
        <taxon>Neoptera</taxon>
        <taxon>Endopterygota</taxon>
        <taxon>Hymenoptera</taxon>
        <taxon>Apocrita</taxon>
        <taxon>Aculeata</taxon>
        <taxon>Formicoidea</taxon>
        <taxon>Formicidae</taxon>
        <taxon>Myrmicinae</taxon>
        <taxon>Cardiocondyla</taxon>
    </lineage>
</organism>
<keyword evidence="2" id="KW-0812">Transmembrane</keyword>
<feature type="region of interest" description="Disordered" evidence="1">
    <location>
        <begin position="32"/>
        <end position="58"/>
    </location>
</feature>
<sequence length="112" mass="12407">MSPIFDTPFFTCLLLSIIGLVELLCVVILTSQSSPPPRPFLISPDSHPERLTQAKPKSDRRAFNDRLRFINFSPSNAKLTGHISRTGESAANYRPRNGDAGEICDHARLVSN</sequence>
<dbReference type="EMBL" id="JADYXP020000006">
    <property type="protein sequence ID" value="KAL0121951.1"/>
    <property type="molecule type" value="Genomic_DNA"/>
</dbReference>
<evidence type="ECO:0008006" key="5">
    <source>
        <dbReference type="Google" id="ProtNLM"/>
    </source>
</evidence>
<gene>
    <name evidence="3" type="ORF">PUN28_007028</name>
</gene>
<keyword evidence="4" id="KW-1185">Reference proteome</keyword>
<name>A0AAW2G7C1_9HYME</name>
<proteinExistence type="predicted"/>
<keyword evidence="2" id="KW-1133">Transmembrane helix</keyword>
<reference evidence="3 4" key="1">
    <citation type="submission" date="2023-03" db="EMBL/GenBank/DDBJ databases">
        <title>High recombination rates correlate with genetic variation in Cardiocondyla obscurior ants.</title>
        <authorList>
            <person name="Errbii M."/>
        </authorList>
    </citation>
    <scope>NUCLEOTIDE SEQUENCE [LARGE SCALE GENOMIC DNA]</scope>
    <source>
        <strain evidence="3">Alpha-2009</strain>
        <tissue evidence="3">Whole body</tissue>
    </source>
</reference>
<dbReference type="Proteomes" id="UP001430953">
    <property type="component" value="Unassembled WGS sequence"/>
</dbReference>
<protein>
    <recommendedName>
        <fullName evidence="5">Secreted protein</fullName>
    </recommendedName>
</protein>
<evidence type="ECO:0000256" key="1">
    <source>
        <dbReference type="SAM" id="MobiDB-lite"/>
    </source>
</evidence>
<evidence type="ECO:0000313" key="4">
    <source>
        <dbReference type="Proteomes" id="UP001430953"/>
    </source>
</evidence>
<evidence type="ECO:0000256" key="2">
    <source>
        <dbReference type="SAM" id="Phobius"/>
    </source>
</evidence>
<accession>A0AAW2G7C1</accession>
<comment type="caution">
    <text evidence="3">The sequence shown here is derived from an EMBL/GenBank/DDBJ whole genome shotgun (WGS) entry which is preliminary data.</text>
</comment>
<feature type="transmembrane region" description="Helical" evidence="2">
    <location>
        <begin position="7"/>
        <end position="29"/>
    </location>
</feature>
<evidence type="ECO:0000313" key="3">
    <source>
        <dbReference type="EMBL" id="KAL0121951.1"/>
    </source>
</evidence>
<feature type="compositionally biased region" description="Basic and acidic residues" evidence="1">
    <location>
        <begin position="46"/>
        <end position="58"/>
    </location>
</feature>
<keyword evidence="2" id="KW-0472">Membrane</keyword>
<dbReference type="AlphaFoldDB" id="A0AAW2G7C1"/>